<feature type="compositionally biased region" description="Low complexity" evidence="1">
    <location>
        <begin position="129"/>
        <end position="141"/>
    </location>
</feature>
<comment type="caution">
    <text evidence="4">The sequence shown here is derived from an EMBL/GenBank/DDBJ whole genome shotgun (WGS) entry which is preliminary data.</text>
</comment>
<evidence type="ECO:0000313" key="4">
    <source>
        <dbReference type="EMBL" id="RAU23765.1"/>
    </source>
</evidence>
<evidence type="ECO:0000259" key="3">
    <source>
        <dbReference type="Pfam" id="PF06904"/>
    </source>
</evidence>
<feature type="chain" id="PRO_5016917787" description="Extensin-like C-terminal domain-containing protein" evidence="2">
    <location>
        <begin position="28"/>
        <end position="224"/>
    </location>
</feature>
<dbReference type="EMBL" id="PGTO01000001">
    <property type="protein sequence ID" value="RAU23765.1"/>
    <property type="molecule type" value="Genomic_DNA"/>
</dbReference>
<evidence type="ECO:0000313" key="5">
    <source>
        <dbReference type="Proteomes" id="UP000251075"/>
    </source>
</evidence>
<reference evidence="4 5" key="1">
    <citation type="submission" date="2017-11" db="EMBL/GenBank/DDBJ databases">
        <title>Draft genome sequence of magnetotactic bacterium Magnetospirillum kuznetsovii LBB-42.</title>
        <authorList>
            <person name="Grouzdev D.S."/>
            <person name="Rysina M.S."/>
            <person name="Baslerov R.V."/>
            <person name="Koziaeva V."/>
        </authorList>
    </citation>
    <scope>NUCLEOTIDE SEQUENCE [LARGE SCALE GENOMIC DNA]</scope>
    <source>
        <strain evidence="4 5">LBB-42</strain>
    </source>
</reference>
<keyword evidence="2" id="KW-0732">Signal</keyword>
<name>A0A364P3S4_9PROT</name>
<feature type="region of interest" description="Disordered" evidence="1">
    <location>
        <begin position="127"/>
        <end position="147"/>
    </location>
</feature>
<dbReference type="InterPro" id="IPR009683">
    <property type="entry name" value="Extensin-like_C"/>
</dbReference>
<evidence type="ECO:0000256" key="1">
    <source>
        <dbReference type="SAM" id="MobiDB-lite"/>
    </source>
</evidence>
<dbReference type="PROSITE" id="PS51257">
    <property type="entry name" value="PROKAR_LIPOPROTEIN"/>
    <property type="match status" value="1"/>
</dbReference>
<gene>
    <name evidence="4" type="ORF">CU669_01320</name>
</gene>
<dbReference type="RefSeq" id="WP_112141996.1">
    <property type="nucleotide sequence ID" value="NZ_PGTO01000001.1"/>
</dbReference>
<dbReference type="AlphaFoldDB" id="A0A364P3S4"/>
<feature type="signal peptide" evidence="2">
    <location>
        <begin position="1"/>
        <end position="27"/>
    </location>
</feature>
<organism evidence="4 5">
    <name type="scientific">Paramagnetospirillum kuznetsovii</name>
    <dbReference type="NCBI Taxonomy" id="2053833"/>
    <lineage>
        <taxon>Bacteria</taxon>
        <taxon>Pseudomonadati</taxon>
        <taxon>Pseudomonadota</taxon>
        <taxon>Alphaproteobacteria</taxon>
        <taxon>Rhodospirillales</taxon>
        <taxon>Magnetospirillaceae</taxon>
        <taxon>Paramagnetospirillum</taxon>
    </lineage>
</organism>
<proteinExistence type="predicted"/>
<keyword evidence="5" id="KW-1185">Reference proteome</keyword>
<dbReference type="OrthoDB" id="9809788at2"/>
<sequence>MPFRSLITLLGLLLLAACAAPPPPKVAAPPPILDPDAACLKDLRDRHVAFEPQAPSPPGACSVPNPVKVSGDSQANWNRPGVMSCAMARTVDRFESQVVAPAAARILGQRVVRLVHMGTFDCRTRRTETTTASAGNGNKNGSAGGRLSEHAKGQAIDIGGFELADGSVISVKKDWRGAGKRSDFLQEVARASCDHFNVVLTPNHNRLHADHLHLDIGPHRLCGY</sequence>
<dbReference type="Proteomes" id="UP000251075">
    <property type="component" value="Unassembled WGS sequence"/>
</dbReference>
<protein>
    <recommendedName>
        <fullName evidence="3">Extensin-like C-terminal domain-containing protein</fullName>
    </recommendedName>
</protein>
<evidence type="ECO:0000256" key="2">
    <source>
        <dbReference type="SAM" id="SignalP"/>
    </source>
</evidence>
<accession>A0A364P3S4</accession>
<feature type="domain" description="Extensin-like C-terminal" evidence="3">
    <location>
        <begin position="38"/>
        <end position="222"/>
    </location>
</feature>
<dbReference type="Pfam" id="PF06904">
    <property type="entry name" value="Extensin-like_C"/>
    <property type="match status" value="1"/>
</dbReference>